<dbReference type="Proteomes" id="UP000324222">
    <property type="component" value="Unassembled WGS sequence"/>
</dbReference>
<evidence type="ECO:0000259" key="7">
    <source>
        <dbReference type="PROSITE" id="PS51977"/>
    </source>
</evidence>
<dbReference type="OrthoDB" id="429950at2759"/>
<protein>
    <recommendedName>
        <fullName evidence="1">NAD(+) ADP-ribosyltransferase</fullName>
        <ecNumber evidence="1">2.4.2.30</ecNumber>
    </recommendedName>
</protein>
<comment type="catalytic activity">
    <reaction evidence="5">
        <text>NAD(+) + (ADP-D-ribosyl)n-acceptor = nicotinamide + (ADP-D-ribosyl)n+1-acceptor + H(+).</text>
        <dbReference type="EC" id="2.4.2.30"/>
    </reaction>
</comment>
<feature type="compositionally biased region" description="Basic and acidic residues" evidence="6">
    <location>
        <begin position="43"/>
        <end position="55"/>
    </location>
</feature>
<comment type="caution">
    <text evidence="8">The sequence shown here is derived from an EMBL/GenBank/DDBJ whole genome shotgun (WGS) entry which is preliminary data.</text>
</comment>
<evidence type="ECO:0000313" key="8">
    <source>
        <dbReference type="EMBL" id="MPC16397.1"/>
    </source>
</evidence>
<dbReference type="EC" id="2.4.2.30" evidence="1"/>
<evidence type="ECO:0000256" key="1">
    <source>
        <dbReference type="ARBA" id="ARBA00012020"/>
    </source>
</evidence>
<dbReference type="SMART" id="SM00773">
    <property type="entry name" value="WGR"/>
    <property type="match status" value="1"/>
</dbReference>
<feature type="compositionally biased region" description="Basic residues" evidence="6">
    <location>
        <begin position="1"/>
        <end position="12"/>
    </location>
</feature>
<organism evidence="8 9">
    <name type="scientific">Portunus trituberculatus</name>
    <name type="common">Swimming crab</name>
    <name type="synonym">Neptunus trituberculatus</name>
    <dbReference type="NCBI Taxonomy" id="210409"/>
    <lineage>
        <taxon>Eukaryota</taxon>
        <taxon>Metazoa</taxon>
        <taxon>Ecdysozoa</taxon>
        <taxon>Arthropoda</taxon>
        <taxon>Crustacea</taxon>
        <taxon>Multicrustacea</taxon>
        <taxon>Malacostraca</taxon>
        <taxon>Eumalacostraca</taxon>
        <taxon>Eucarida</taxon>
        <taxon>Decapoda</taxon>
        <taxon>Pleocyemata</taxon>
        <taxon>Brachyura</taxon>
        <taxon>Eubrachyura</taxon>
        <taxon>Portunoidea</taxon>
        <taxon>Portunidae</taxon>
        <taxon>Portuninae</taxon>
        <taxon>Portunus</taxon>
    </lineage>
</organism>
<dbReference type="InterPro" id="IPR008893">
    <property type="entry name" value="WGR_domain"/>
</dbReference>
<name>A0A5B7D2W4_PORTR</name>
<evidence type="ECO:0000256" key="6">
    <source>
        <dbReference type="SAM" id="MobiDB-lite"/>
    </source>
</evidence>
<evidence type="ECO:0000256" key="4">
    <source>
        <dbReference type="ARBA" id="ARBA00023027"/>
    </source>
</evidence>
<dbReference type="Pfam" id="PF05406">
    <property type="entry name" value="WGR"/>
    <property type="match status" value="1"/>
</dbReference>
<gene>
    <name evidence="8" type="primary">Parp2_0</name>
    <name evidence="8" type="ORF">E2C01_009222</name>
</gene>
<dbReference type="InterPro" id="IPR036930">
    <property type="entry name" value="WGR_dom_sf"/>
</dbReference>
<feature type="region of interest" description="Disordered" evidence="6">
    <location>
        <begin position="1"/>
        <end position="80"/>
    </location>
</feature>
<reference evidence="8 9" key="1">
    <citation type="submission" date="2019-05" db="EMBL/GenBank/DDBJ databases">
        <title>Another draft genome of Portunus trituberculatus and its Hox gene families provides insights of decapod evolution.</title>
        <authorList>
            <person name="Jeong J.-H."/>
            <person name="Song I."/>
            <person name="Kim S."/>
            <person name="Choi T."/>
            <person name="Kim D."/>
            <person name="Ryu S."/>
            <person name="Kim W."/>
        </authorList>
    </citation>
    <scope>NUCLEOTIDE SEQUENCE [LARGE SCALE GENOMIC DNA]</scope>
    <source>
        <tissue evidence="8">Muscle</tissue>
    </source>
</reference>
<evidence type="ECO:0000256" key="5">
    <source>
        <dbReference type="ARBA" id="ARBA00033987"/>
    </source>
</evidence>
<evidence type="ECO:0000256" key="3">
    <source>
        <dbReference type="ARBA" id="ARBA00022679"/>
    </source>
</evidence>
<dbReference type="InterPro" id="IPR050800">
    <property type="entry name" value="ARTD/PARP"/>
</dbReference>
<keyword evidence="2" id="KW-0328">Glycosyltransferase</keyword>
<proteinExistence type="predicted"/>
<evidence type="ECO:0000256" key="2">
    <source>
        <dbReference type="ARBA" id="ARBA00022676"/>
    </source>
</evidence>
<dbReference type="PANTHER" id="PTHR10459">
    <property type="entry name" value="DNA LIGASE"/>
    <property type="match status" value="1"/>
</dbReference>
<keyword evidence="3" id="KW-0808">Transferase</keyword>
<keyword evidence="4" id="KW-0520">NAD</keyword>
<dbReference type="EMBL" id="VSRR010000503">
    <property type="protein sequence ID" value="MPC16397.1"/>
    <property type="molecule type" value="Genomic_DNA"/>
</dbReference>
<feature type="domain" description="WGR" evidence="7">
    <location>
        <begin position="82"/>
        <end position="178"/>
    </location>
</feature>
<dbReference type="AlphaFoldDB" id="A0A5B7D2W4"/>
<dbReference type="SUPFAM" id="SSF142921">
    <property type="entry name" value="WGR domain-like"/>
    <property type="match status" value="1"/>
</dbReference>
<dbReference type="GO" id="GO:0005730">
    <property type="term" value="C:nucleolus"/>
    <property type="evidence" value="ECO:0007669"/>
    <property type="project" value="TreeGrafter"/>
</dbReference>
<accession>A0A5B7D2W4</accession>
<evidence type="ECO:0000313" key="9">
    <source>
        <dbReference type="Proteomes" id="UP000324222"/>
    </source>
</evidence>
<dbReference type="GO" id="GO:0003950">
    <property type="term" value="F:NAD+ poly-ADP-ribosyltransferase activity"/>
    <property type="evidence" value="ECO:0007669"/>
    <property type="project" value="UniProtKB-EC"/>
</dbReference>
<dbReference type="GO" id="GO:0006302">
    <property type="term" value="P:double-strand break repair"/>
    <property type="evidence" value="ECO:0007669"/>
    <property type="project" value="TreeGrafter"/>
</dbReference>
<sequence length="204" mass="23299">MADRRKRAAKKNMTKEALEEDEPMVKRGRGRGRQAACKAVAGRKKEEQVQVKEELQERDEEESVTPAVTKKTKGGAQAETVRKEIKKESTNEDDQIEEEEETNIQFNKYYLIQLLEDNSRKSNSVWMQWGRVGANGQNSLQACGGDLSKAINIFKKFSDKTKNEWELQSIFEKVPGKYDLLKMDYSKGKLRTALITATTMQKSS</sequence>
<dbReference type="GO" id="GO:0070212">
    <property type="term" value="P:protein poly-ADP-ribosylation"/>
    <property type="evidence" value="ECO:0007669"/>
    <property type="project" value="TreeGrafter"/>
</dbReference>
<dbReference type="PROSITE" id="PS51977">
    <property type="entry name" value="WGR"/>
    <property type="match status" value="1"/>
</dbReference>
<dbReference type="PANTHER" id="PTHR10459:SF60">
    <property type="entry name" value="POLY [ADP-RIBOSE] POLYMERASE 2"/>
    <property type="match status" value="1"/>
</dbReference>
<keyword evidence="9" id="KW-1185">Reference proteome</keyword>
<dbReference type="GO" id="GO:1990404">
    <property type="term" value="F:NAD+-protein mono-ADP-ribosyltransferase activity"/>
    <property type="evidence" value="ECO:0007669"/>
    <property type="project" value="TreeGrafter"/>
</dbReference>